<dbReference type="eggNOG" id="ENOG502RDVR">
    <property type="taxonomic scope" value="Eukaryota"/>
</dbReference>
<keyword evidence="4" id="KW-1185">Reference proteome</keyword>
<dbReference type="EMBL" id="CM003144">
    <property type="protein sequence ID" value="KIS69666.1"/>
    <property type="molecule type" value="Genomic_DNA"/>
</dbReference>
<feature type="domain" description="N-acetyltransferase" evidence="2">
    <location>
        <begin position="75"/>
        <end position="252"/>
    </location>
</feature>
<evidence type="ECO:0000313" key="3">
    <source>
        <dbReference type="EMBL" id="KIS69666.1"/>
    </source>
</evidence>
<dbReference type="InterPro" id="IPR016181">
    <property type="entry name" value="Acyl_CoA_acyltransferase"/>
</dbReference>
<feature type="region of interest" description="Disordered" evidence="1">
    <location>
        <begin position="23"/>
        <end position="70"/>
    </location>
</feature>
<evidence type="ECO:0000259" key="2">
    <source>
        <dbReference type="PROSITE" id="PS51186"/>
    </source>
</evidence>
<dbReference type="SUPFAM" id="SSF55729">
    <property type="entry name" value="Acyl-CoA N-acyltransferases (Nat)"/>
    <property type="match status" value="1"/>
</dbReference>
<sequence length="295" mass="32642">MSADSACQPTDIGDPEWSAFLLPSTPGSALATTTPSPSNCNQDASPSALSTALLSSQQTRPRERSSPKPKVANLLTLTELRKAAWSRIYSSGIKNGDAAISTIRVPTWKQFDTLMIKRHRFIAVDPRDNRTLGWIACFHPYPQWSVLYDDDLDSTAIDSAHGRQGRPAEVQIMVAEGERERGVGTLLVKAVVASLRADSRYSTIQASFFAENDAARKLFERCEFELVCTRTGAVRMLDGPQKGAWRDLITVEYRFSSLEEQSPQQYLPNSTRLPSNIDNDAIVDPNAVLKRPRLS</sequence>
<dbReference type="Gene3D" id="3.40.630.30">
    <property type="match status" value="1"/>
</dbReference>
<feature type="compositionally biased region" description="Low complexity" evidence="1">
    <location>
        <begin position="44"/>
        <end position="56"/>
    </location>
</feature>
<proteinExistence type="predicted"/>
<gene>
    <name evidence="3" type="ORF">UMAG_02198</name>
</gene>
<dbReference type="OrthoDB" id="2545846at2759"/>
<feature type="compositionally biased region" description="Polar residues" evidence="1">
    <location>
        <begin position="25"/>
        <end position="43"/>
    </location>
</feature>
<dbReference type="InParanoid" id="A0A0D1E178"/>
<dbReference type="Proteomes" id="UP000000561">
    <property type="component" value="Chromosome 5"/>
</dbReference>
<dbReference type="RefSeq" id="XP_011388543.1">
    <property type="nucleotide sequence ID" value="XM_011390241.1"/>
</dbReference>
<evidence type="ECO:0000313" key="4">
    <source>
        <dbReference type="Proteomes" id="UP000000561"/>
    </source>
</evidence>
<dbReference type="AlphaFoldDB" id="A0A0D1E178"/>
<dbReference type="GeneID" id="23563002"/>
<reference evidence="3 4" key="1">
    <citation type="journal article" date="2006" name="Nature">
        <title>Insights from the genome of the biotrophic fungal plant pathogen Ustilago maydis.</title>
        <authorList>
            <person name="Kamper J."/>
            <person name="Kahmann R."/>
            <person name="Bolker M."/>
            <person name="Ma L.J."/>
            <person name="Brefort T."/>
            <person name="Saville B.J."/>
            <person name="Banuett F."/>
            <person name="Kronstad J.W."/>
            <person name="Gold S.E."/>
            <person name="Muller O."/>
            <person name="Perlin M.H."/>
            <person name="Wosten H.A."/>
            <person name="de Vries R."/>
            <person name="Ruiz-Herrera J."/>
            <person name="Reynaga-Pena C.G."/>
            <person name="Snetselaar K."/>
            <person name="McCann M."/>
            <person name="Perez-Martin J."/>
            <person name="Feldbrugge M."/>
            <person name="Basse C.W."/>
            <person name="Steinberg G."/>
            <person name="Ibeas J.I."/>
            <person name="Holloman W."/>
            <person name="Guzman P."/>
            <person name="Farman M."/>
            <person name="Stajich J.E."/>
            <person name="Sentandreu R."/>
            <person name="Gonzalez-Prieto J.M."/>
            <person name="Kennell J.C."/>
            <person name="Molina L."/>
            <person name="Schirawski J."/>
            <person name="Mendoza-Mendoza A."/>
            <person name="Greilinger D."/>
            <person name="Munch K."/>
            <person name="Rossel N."/>
            <person name="Scherer M."/>
            <person name="Vranes M."/>
            <person name="Ladendorf O."/>
            <person name="Vincon V."/>
            <person name="Fuchs U."/>
            <person name="Sandrock B."/>
            <person name="Meng S."/>
            <person name="Ho E.C."/>
            <person name="Cahill M.J."/>
            <person name="Boyce K.J."/>
            <person name="Klose J."/>
            <person name="Klosterman S.J."/>
            <person name="Deelstra H.J."/>
            <person name="Ortiz-Castellanos L."/>
            <person name="Li W."/>
            <person name="Sanchez-Alonso P."/>
            <person name="Schreier P.H."/>
            <person name="Hauser-Hahn I."/>
            <person name="Vaupel M."/>
            <person name="Koopmann E."/>
            <person name="Friedrich G."/>
            <person name="Voss H."/>
            <person name="Schluter T."/>
            <person name="Margolis J."/>
            <person name="Platt D."/>
            <person name="Swimmer C."/>
            <person name="Gnirke A."/>
            <person name="Chen F."/>
            <person name="Vysotskaia V."/>
            <person name="Mannhaupt G."/>
            <person name="Guldener U."/>
            <person name="Munsterkotter M."/>
            <person name="Haase D."/>
            <person name="Oesterheld M."/>
            <person name="Mewes H.W."/>
            <person name="Mauceli E.W."/>
            <person name="DeCaprio D."/>
            <person name="Wade C.M."/>
            <person name="Butler J."/>
            <person name="Young S."/>
            <person name="Jaffe D.B."/>
            <person name="Calvo S."/>
            <person name="Nusbaum C."/>
            <person name="Galagan J."/>
            <person name="Birren B.W."/>
        </authorList>
    </citation>
    <scope>NUCLEOTIDE SEQUENCE [LARGE SCALE GENOMIC DNA]</scope>
    <source>
        <strain evidence="4">DSM 14603 / FGSC 9021 / UM521</strain>
    </source>
</reference>
<organism evidence="3 4">
    <name type="scientific">Mycosarcoma maydis</name>
    <name type="common">Corn smut fungus</name>
    <name type="synonym">Ustilago maydis</name>
    <dbReference type="NCBI Taxonomy" id="5270"/>
    <lineage>
        <taxon>Eukaryota</taxon>
        <taxon>Fungi</taxon>
        <taxon>Dikarya</taxon>
        <taxon>Basidiomycota</taxon>
        <taxon>Ustilaginomycotina</taxon>
        <taxon>Ustilaginomycetes</taxon>
        <taxon>Ustilaginales</taxon>
        <taxon>Ustilaginaceae</taxon>
        <taxon>Mycosarcoma</taxon>
    </lineage>
</organism>
<dbReference type="VEuPathDB" id="FungiDB:UMAG_02198"/>
<dbReference type="KEGG" id="uma:UMAG_02198"/>
<dbReference type="InterPro" id="IPR000182">
    <property type="entry name" value="GNAT_dom"/>
</dbReference>
<dbReference type="GO" id="GO:0016747">
    <property type="term" value="F:acyltransferase activity, transferring groups other than amino-acyl groups"/>
    <property type="evidence" value="ECO:0000318"/>
    <property type="project" value="GO_Central"/>
</dbReference>
<evidence type="ECO:0000256" key="1">
    <source>
        <dbReference type="SAM" id="MobiDB-lite"/>
    </source>
</evidence>
<dbReference type="Pfam" id="PF00583">
    <property type="entry name" value="Acetyltransf_1"/>
    <property type="match status" value="1"/>
</dbReference>
<protein>
    <recommendedName>
        <fullName evidence="2">N-acetyltransferase domain-containing protein</fullName>
    </recommendedName>
</protein>
<name>A0A0D1E178_MYCMD</name>
<dbReference type="OMA" id="DTLMIKR"/>
<dbReference type="PROSITE" id="PS51186">
    <property type="entry name" value="GNAT"/>
    <property type="match status" value="1"/>
</dbReference>
<accession>A0A0D1E178</accession>